<evidence type="ECO:0000313" key="3">
    <source>
        <dbReference type="Proteomes" id="UP000244722"/>
    </source>
</evidence>
<sequence length="201" mass="22675">MNTNPPIYFREDDPRYYPFCLSHSCAFTSSSSPIGSSNAALAYCYFTSLTQYLQYRKAQFFYDNRAAEDILATRDVSVIMSISRRINGLQVEVWNGMRSMVVREGLMLKFGQNEELRRLLLDTGDRELVYAAASREWGIGFAPADAGKNRDAWGLNILGQALMEVKRRLREYADATGTYPKARPAPVDIKMNSLVELQGGS</sequence>
<comment type="caution">
    <text evidence="2">The sequence shown here is derived from an EMBL/GenBank/DDBJ whole genome shotgun (WGS) entry which is preliminary data.</text>
</comment>
<dbReference type="EMBL" id="NESQ01000072">
    <property type="protein sequence ID" value="PUU80127.1"/>
    <property type="molecule type" value="Genomic_DNA"/>
</dbReference>
<proteinExistence type="predicted"/>
<dbReference type="InterPro" id="IPR012816">
    <property type="entry name" value="NADAR"/>
</dbReference>
<protein>
    <recommendedName>
        <fullName evidence="1">NADAR domain-containing protein</fullName>
    </recommendedName>
</protein>
<dbReference type="AlphaFoldDB" id="A0A2T6ZX91"/>
<accession>A0A2T6ZX91</accession>
<organism evidence="2 3">
    <name type="scientific">Tuber borchii</name>
    <name type="common">White truffle</name>
    <dbReference type="NCBI Taxonomy" id="42251"/>
    <lineage>
        <taxon>Eukaryota</taxon>
        <taxon>Fungi</taxon>
        <taxon>Dikarya</taxon>
        <taxon>Ascomycota</taxon>
        <taxon>Pezizomycotina</taxon>
        <taxon>Pezizomycetes</taxon>
        <taxon>Pezizales</taxon>
        <taxon>Tuberaceae</taxon>
        <taxon>Tuber</taxon>
    </lineage>
</organism>
<dbReference type="InterPro" id="IPR037238">
    <property type="entry name" value="YbiA-like_sf"/>
</dbReference>
<dbReference type="Gene3D" id="1.10.357.40">
    <property type="entry name" value="YbiA-like"/>
    <property type="match status" value="1"/>
</dbReference>
<reference evidence="2 3" key="1">
    <citation type="submission" date="2017-04" db="EMBL/GenBank/DDBJ databases">
        <title>Draft genome sequence of Tuber borchii Vittad., a whitish edible truffle.</title>
        <authorList>
            <consortium name="DOE Joint Genome Institute"/>
            <person name="Murat C."/>
            <person name="Kuo A."/>
            <person name="Barry K.W."/>
            <person name="Clum A."/>
            <person name="Dockter R.B."/>
            <person name="Fauchery L."/>
            <person name="Iotti M."/>
            <person name="Kohler A."/>
            <person name="Labutti K."/>
            <person name="Lindquist E.A."/>
            <person name="Lipzen A."/>
            <person name="Ohm R.A."/>
            <person name="Wang M."/>
            <person name="Grigoriev I.V."/>
            <person name="Zambonelli A."/>
            <person name="Martin F.M."/>
        </authorList>
    </citation>
    <scope>NUCLEOTIDE SEQUENCE [LARGE SCALE GENOMIC DNA]</scope>
    <source>
        <strain evidence="2 3">Tbo3840</strain>
    </source>
</reference>
<feature type="domain" description="NADAR" evidence="1">
    <location>
        <begin position="8"/>
        <end position="170"/>
    </location>
</feature>
<dbReference type="Pfam" id="PF08719">
    <property type="entry name" value="NADAR"/>
    <property type="match status" value="1"/>
</dbReference>
<evidence type="ECO:0000259" key="1">
    <source>
        <dbReference type="Pfam" id="PF08719"/>
    </source>
</evidence>
<gene>
    <name evidence="2" type="ORF">B9Z19DRAFT_1045199</name>
</gene>
<dbReference type="STRING" id="42251.A0A2T6ZX91"/>
<dbReference type="Proteomes" id="UP000244722">
    <property type="component" value="Unassembled WGS sequence"/>
</dbReference>
<keyword evidence="3" id="KW-1185">Reference proteome</keyword>
<dbReference type="SUPFAM" id="SSF143990">
    <property type="entry name" value="YbiA-like"/>
    <property type="match status" value="1"/>
</dbReference>
<name>A0A2T6ZX91_TUBBO</name>
<dbReference type="NCBIfam" id="TIGR02464">
    <property type="entry name" value="ribofla_fusion"/>
    <property type="match status" value="1"/>
</dbReference>
<dbReference type="CDD" id="cd15457">
    <property type="entry name" value="NADAR"/>
    <property type="match status" value="1"/>
</dbReference>
<evidence type="ECO:0000313" key="2">
    <source>
        <dbReference type="EMBL" id="PUU80127.1"/>
    </source>
</evidence>
<dbReference type="OrthoDB" id="206452at2759"/>